<dbReference type="Ensembl" id="ENSEBUT00000015990.1">
    <property type="protein sequence ID" value="ENSEBUP00000015414.1"/>
    <property type="gene ID" value="ENSEBUG00000009707.1"/>
</dbReference>
<dbReference type="GO" id="GO:0016592">
    <property type="term" value="C:mediator complex"/>
    <property type="evidence" value="ECO:0007669"/>
    <property type="project" value="InterPro"/>
</dbReference>
<evidence type="ECO:0000256" key="2">
    <source>
        <dbReference type="ARBA" id="ARBA00009681"/>
    </source>
</evidence>
<protein>
    <recommendedName>
        <fullName evidence="3">Mediator of RNA polymerase II transcription subunit 26</fullName>
    </recommendedName>
    <alternativeName>
        <fullName evidence="8">Cofactor required for Sp1 transcriptional activation subunit 7</fullName>
    </alternativeName>
    <alternativeName>
        <fullName evidence="9">Mediator complex subunit 26</fullName>
    </alternativeName>
</protein>
<dbReference type="GeneTree" id="ENSGT00390000000259"/>
<dbReference type="GO" id="GO:0010628">
    <property type="term" value="P:positive regulation of gene expression"/>
    <property type="evidence" value="ECO:0007669"/>
    <property type="project" value="TreeGrafter"/>
</dbReference>
<dbReference type="SMART" id="SM00509">
    <property type="entry name" value="TFS2N"/>
    <property type="match status" value="1"/>
</dbReference>
<reference evidence="13" key="2">
    <citation type="submission" date="2025-09" db="UniProtKB">
        <authorList>
            <consortium name="Ensembl"/>
        </authorList>
    </citation>
    <scope>IDENTIFICATION</scope>
</reference>
<dbReference type="InterPro" id="IPR035441">
    <property type="entry name" value="TFIIS/LEDGF_dom_sf"/>
</dbReference>
<dbReference type="PANTHER" id="PTHR15201:SF1">
    <property type="entry name" value="MEDIATOR OF RNA POLYMERASE II TRANSCRIPTION SUBUNIT 26"/>
    <property type="match status" value="1"/>
</dbReference>
<comment type="similarity">
    <text evidence="2">Belongs to the Mediator complex subunit 26 family.</text>
</comment>
<keyword evidence="5" id="KW-0010">Activator</keyword>
<comment type="subcellular location">
    <subcellularLocation>
        <location evidence="1 10">Nucleus</location>
    </subcellularLocation>
</comment>
<evidence type="ECO:0000256" key="3">
    <source>
        <dbReference type="ARBA" id="ARBA00019686"/>
    </source>
</evidence>
<evidence type="ECO:0000313" key="13">
    <source>
        <dbReference type="Ensembl" id="ENSEBUP00000015414.1"/>
    </source>
</evidence>
<dbReference type="InterPro" id="IPR031416">
    <property type="entry name" value="Med26_C"/>
</dbReference>
<evidence type="ECO:0000313" key="14">
    <source>
        <dbReference type="Proteomes" id="UP000694388"/>
    </source>
</evidence>
<evidence type="ECO:0000256" key="11">
    <source>
        <dbReference type="SAM" id="MobiDB-lite"/>
    </source>
</evidence>
<evidence type="ECO:0000256" key="5">
    <source>
        <dbReference type="ARBA" id="ARBA00023159"/>
    </source>
</evidence>
<evidence type="ECO:0000256" key="4">
    <source>
        <dbReference type="ARBA" id="ARBA00023015"/>
    </source>
</evidence>
<dbReference type="Proteomes" id="UP000694388">
    <property type="component" value="Unplaced"/>
</dbReference>
<keyword evidence="14" id="KW-1185">Reference proteome</keyword>
<keyword evidence="7 10" id="KW-0539">Nucleus</keyword>
<evidence type="ECO:0000256" key="6">
    <source>
        <dbReference type="ARBA" id="ARBA00023163"/>
    </source>
</evidence>
<evidence type="ECO:0000256" key="9">
    <source>
        <dbReference type="ARBA" id="ARBA00031968"/>
    </source>
</evidence>
<evidence type="ECO:0000256" key="10">
    <source>
        <dbReference type="PROSITE-ProRule" id="PRU00649"/>
    </source>
</evidence>
<evidence type="ECO:0000256" key="8">
    <source>
        <dbReference type="ARBA" id="ARBA00030125"/>
    </source>
</evidence>
<dbReference type="GO" id="GO:0070847">
    <property type="term" value="C:core mediator complex"/>
    <property type="evidence" value="ECO:0007669"/>
    <property type="project" value="TreeGrafter"/>
</dbReference>
<dbReference type="InterPro" id="IPR003617">
    <property type="entry name" value="TFIIS/CRSP70_N_sub"/>
</dbReference>
<sequence length="397" mass="42004">ASAIPLSPPRASTIPSSIVNMPAVMEVLSALEHYPITKEALEETRLGKHINEVRKQTGDVELARRSKRLLRAWQRLVTPASGSPAPNPNVPSNLVTNPSLTLAPCSASSPVSSATNIVTNISANANFTSNVTPNPAPEPNGRLHRSPISLSPHQHNGLSVTPNRIQVPSPAPQSLPLTPPQPLPINLVKPNTGLKACELAVSNEDCSAVAVSLPPPAKLKERKITFNPVTGLIVESTRLREVVDTEKDLSSSSSPPPAPSRSPPSPGAATDWREALSHNATVRGYLNRQRNALIGCDAPDVTEGTTLNVASGLARGIAQGPPPAPSGFRPGDSGHPITEQDLMHLHGDEMDCSDGHWPGVNGCNDDQGSWYDWTACLTLDPHGQGGELVILPYVCLD</sequence>
<dbReference type="InterPro" id="IPR017923">
    <property type="entry name" value="TFIIS_N"/>
</dbReference>
<feature type="compositionally biased region" description="Pro residues" evidence="11">
    <location>
        <begin position="254"/>
        <end position="266"/>
    </location>
</feature>
<evidence type="ECO:0000259" key="12">
    <source>
        <dbReference type="PROSITE" id="PS51319"/>
    </source>
</evidence>
<dbReference type="AlphaFoldDB" id="A0A8C4WWG7"/>
<dbReference type="InterPro" id="IPR042376">
    <property type="entry name" value="MED26"/>
</dbReference>
<dbReference type="OMA" id="RTQNRIC"/>
<feature type="region of interest" description="Disordered" evidence="11">
    <location>
        <begin position="243"/>
        <end position="269"/>
    </location>
</feature>
<name>A0A8C4WWG7_EPTBU</name>
<dbReference type="Pfam" id="PF15693">
    <property type="entry name" value="Med26_C"/>
    <property type="match status" value="2"/>
</dbReference>
<dbReference type="Pfam" id="PF08711">
    <property type="entry name" value="Med26"/>
    <property type="match status" value="1"/>
</dbReference>
<keyword evidence="6" id="KW-0804">Transcription</keyword>
<dbReference type="PANTHER" id="PTHR15201">
    <property type="entry name" value="CRSP70"/>
    <property type="match status" value="1"/>
</dbReference>
<dbReference type="GO" id="GO:0003712">
    <property type="term" value="F:transcription coregulator activity"/>
    <property type="evidence" value="ECO:0007669"/>
    <property type="project" value="TreeGrafter"/>
</dbReference>
<dbReference type="Gene3D" id="1.20.930.10">
    <property type="entry name" value="Conserved domain common to transcription factors TFIIS, elongin A, CRSP70"/>
    <property type="match status" value="1"/>
</dbReference>
<reference evidence="13" key="1">
    <citation type="submission" date="2025-08" db="UniProtKB">
        <authorList>
            <consortium name="Ensembl"/>
        </authorList>
    </citation>
    <scope>IDENTIFICATION</scope>
</reference>
<proteinExistence type="inferred from homology"/>
<dbReference type="PROSITE" id="PS51319">
    <property type="entry name" value="TFIIS_N"/>
    <property type="match status" value="1"/>
</dbReference>
<evidence type="ECO:0000256" key="1">
    <source>
        <dbReference type="ARBA" id="ARBA00004123"/>
    </source>
</evidence>
<keyword evidence="4" id="KW-0805">Transcription regulation</keyword>
<organism evidence="13 14">
    <name type="scientific">Eptatretus burgeri</name>
    <name type="common">Inshore hagfish</name>
    <dbReference type="NCBI Taxonomy" id="7764"/>
    <lineage>
        <taxon>Eukaryota</taxon>
        <taxon>Metazoa</taxon>
        <taxon>Chordata</taxon>
        <taxon>Craniata</taxon>
        <taxon>Vertebrata</taxon>
        <taxon>Cyclostomata</taxon>
        <taxon>Myxini</taxon>
        <taxon>Myxiniformes</taxon>
        <taxon>Myxinidae</taxon>
        <taxon>Eptatretinae</taxon>
        <taxon>Eptatretus</taxon>
    </lineage>
</organism>
<dbReference type="SUPFAM" id="SSF47676">
    <property type="entry name" value="Conserved domain common to transcription factors TFIIS, elongin A, CRSP70"/>
    <property type="match status" value="1"/>
</dbReference>
<dbReference type="GO" id="GO:0006357">
    <property type="term" value="P:regulation of transcription by RNA polymerase II"/>
    <property type="evidence" value="ECO:0007669"/>
    <property type="project" value="InterPro"/>
</dbReference>
<evidence type="ECO:0000256" key="7">
    <source>
        <dbReference type="ARBA" id="ARBA00023242"/>
    </source>
</evidence>
<dbReference type="CDD" id="cd00183">
    <property type="entry name" value="TFIIS_I"/>
    <property type="match status" value="1"/>
</dbReference>
<feature type="domain" description="TFIIS N-terminal" evidence="12">
    <location>
        <begin position="1"/>
        <end position="80"/>
    </location>
</feature>
<accession>A0A8C4WWG7</accession>